<organism evidence="8 9">
    <name type="scientific">Pseudoduganella lutea</name>
    <dbReference type="NCBI Taxonomy" id="321985"/>
    <lineage>
        <taxon>Bacteria</taxon>
        <taxon>Pseudomonadati</taxon>
        <taxon>Pseudomonadota</taxon>
        <taxon>Betaproteobacteria</taxon>
        <taxon>Burkholderiales</taxon>
        <taxon>Oxalobacteraceae</taxon>
        <taxon>Telluria group</taxon>
        <taxon>Pseudoduganella</taxon>
    </lineage>
</organism>
<evidence type="ECO:0000313" key="8">
    <source>
        <dbReference type="EMBL" id="QBE67547.1"/>
    </source>
</evidence>
<dbReference type="GO" id="GO:0003677">
    <property type="term" value="F:DNA binding"/>
    <property type="evidence" value="ECO:0007669"/>
    <property type="project" value="UniProtKB-KW"/>
</dbReference>
<dbReference type="Pfam" id="PF01385">
    <property type="entry name" value="OrfB_IS605"/>
    <property type="match status" value="1"/>
</dbReference>
<dbReference type="GO" id="GO:0032196">
    <property type="term" value="P:transposition"/>
    <property type="evidence" value="ECO:0007669"/>
    <property type="project" value="UniProtKB-KW"/>
</dbReference>
<dbReference type="InterPro" id="IPR001959">
    <property type="entry name" value="Transposase"/>
</dbReference>
<feature type="domain" description="Cas12f1-like TNB" evidence="7">
    <location>
        <begin position="280"/>
        <end position="349"/>
    </location>
</feature>
<feature type="domain" description="Probable transposase IS891/IS1136/IS1341" evidence="6">
    <location>
        <begin position="168"/>
        <end position="268"/>
    </location>
</feature>
<evidence type="ECO:0000256" key="4">
    <source>
        <dbReference type="ARBA" id="ARBA00023125"/>
    </source>
</evidence>
<evidence type="ECO:0000259" key="6">
    <source>
        <dbReference type="Pfam" id="PF01385"/>
    </source>
</evidence>
<keyword evidence="5" id="KW-0233">DNA recombination</keyword>
<evidence type="ECO:0000259" key="7">
    <source>
        <dbReference type="Pfam" id="PF07282"/>
    </source>
</evidence>
<evidence type="ECO:0000256" key="1">
    <source>
        <dbReference type="ARBA" id="ARBA00008761"/>
    </source>
</evidence>
<gene>
    <name evidence="8" type="ORF">EWM63_27765</name>
</gene>
<protein>
    <submittedName>
        <fullName evidence="8">Transposase</fullName>
    </submittedName>
</protein>
<evidence type="ECO:0000256" key="2">
    <source>
        <dbReference type="ARBA" id="ARBA00011044"/>
    </source>
</evidence>
<dbReference type="OrthoDB" id="8739617at2"/>
<dbReference type="KEGG" id="plue:EWM63_27765"/>
<reference evidence="8 9" key="1">
    <citation type="submission" date="2019-02" db="EMBL/GenBank/DDBJ databases">
        <title>Draft Genome Sequences of Six Type Strains of the Genus Massilia.</title>
        <authorList>
            <person name="Miess H."/>
            <person name="Frediansyhah A."/>
            <person name="Gross H."/>
        </authorList>
    </citation>
    <scope>NUCLEOTIDE SEQUENCE [LARGE SCALE GENOMIC DNA]</scope>
    <source>
        <strain evidence="8 9">DSM 17473</strain>
    </source>
</reference>
<dbReference type="NCBIfam" id="NF040570">
    <property type="entry name" value="guided_TnpB"/>
    <property type="match status" value="1"/>
</dbReference>
<dbReference type="AlphaFoldDB" id="A0A4P6L7C7"/>
<dbReference type="PANTHER" id="PTHR30405:SF25">
    <property type="entry name" value="RNA-GUIDED DNA ENDONUCLEASE INSQ-RELATED"/>
    <property type="match status" value="1"/>
</dbReference>
<dbReference type="PANTHER" id="PTHR30405">
    <property type="entry name" value="TRANSPOSASE"/>
    <property type="match status" value="1"/>
</dbReference>
<dbReference type="Proteomes" id="UP000290637">
    <property type="component" value="Chromosome"/>
</dbReference>
<accession>A0A4P6L7C7</accession>
<dbReference type="InterPro" id="IPR051399">
    <property type="entry name" value="RNA-guided_DNA_endo/Transpos"/>
</dbReference>
<name>A0A4P6L7C7_9BURK</name>
<sequence>MSAKQNKPATHTTRVLRLRLKDKHATALQAMARDVNFVWNYVNDLSFKVWQRERRFLSAYDIDKYTAGATKEGLNLPATTVQAISKELVTRRIQHKKVKLRWRVSRGSRRSLGWIPFKASALRYRNGQLLFSCLDKPLSLWDSYGLSQYKLGAGCISEDAHGRWYINITVRVEKAQRSEATSAIGMDLGLKDFAATSSGDKVEAERFYRGQEAALAIAQRARKKARTRAIHAKIANRRKDFLHKFSTTLVAGHGAIFVGNVNAAGLARTRMAKSVLDAGWSTFRTMLQYKCDDAGVWFDEVEEAYSTQTCSACLARSGPKGLKGLGIREWSCLECGAAHDRDVNAAKIILARGLARLAGGISSLSA</sequence>
<dbReference type="InterPro" id="IPR010095">
    <property type="entry name" value="Cas12f1-like_TNB"/>
</dbReference>
<keyword evidence="4" id="KW-0238">DNA-binding</keyword>
<evidence type="ECO:0000313" key="9">
    <source>
        <dbReference type="Proteomes" id="UP000290637"/>
    </source>
</evidence>
<dbReference type="Pfam" id="PF07282">
    <property type="entry name" value="Cas12f1-like_TNB"/>
    <property type="match status" value="1"/>
</dbReference>
<comment type="similarity">
    <text evidence="2">In the N-terminal section; belongs to the transposase 2 family.</text>
</comment>
<evidence type="ECO:0000256" key="5">
    <source>
        <dbReference type="ARBA" id="ARBA00023172"/>
    </source>
</evidence>
<evidence type="ECO:0000256" key="3">
    <source>
        <dbReference type="ARBA" id="ARBA00022578"/>
    </source>
</evidence>
<comment type="similarity">
    <text evidence="1">In the C-terminal section; belongs to the transposase 35 family.</text>
</comment>
<proteinExistence type="inferred from homology"/>
<dbReference type="GO" id="GO:0006310">
    <property type="term" value="P:DNA recombination"/>
    <property type="evidence" value="ECO:0007669"/>
    <property type="project" value="UniProtKB-KW"/>
</dbReference>
<keyword evidence="9" id="KW-1185">Reference proteome</keyword>
<dbReference type="EMBL" id="CP035913">
    <property type="protein sequence ID" value="QBE67547.1"/>
    <property type="molecule type" value="Genomic_DNA"/>
</dbReference>
<keyword evidence="3" id="KW-0815">Transposition</keyword>